<evidence type="ECO:0000313" key="2">
    <source>
        <dbReference type="Proteomes" id="UP000604046"/>
    </source>
</evidence>
<dbReference type="EMBL" id="CAJNDS010002144">
    <property type="protein sequence ID" value="CAE7349791.1"/>
    <property type="molecule type" value="Genomic_DNA"/>
</dbReference>
<dbReference type="AlphaFoldDB" id="A0A812P872"/>
<evidence type="ECO:0000313" key="1">
    <source>
        <dbReference type="EMBL" id="CAE7349791.1"/>
    </source>
</evidence>
<accession>A0A812P872</accession>
<keyword evidence="2" id="KW-1185">Reference proteome</keyword>
<dbReference type="OrthoDB" id="405926at2759"/>
<comment type="caution">
    <text evidence="1">The sequence shown here is derived from an EMBL/GenBank/DDBJ whole genome shotgun (WGS) entry which is preliminary data.</text>
</comment>
<sequence>MHFGDRFIQFGHFRMGEVDANHFSISHSSGQTVQIFRSDGTLHPGPRSSWGLWHSSRPVLDAPLGITFGDRFVQIGNFRVGDVDGQHFSVAHVGGKTMQIFRSDGTLHPGPRSDYTTVGRPMLECKVAE</sequence>
<protein>
    <submittedName>
        <fullName evidence="1">Uncharacterized protein</fullName>
    </submittedName>
</protein>
<name>A0A812P872_9DINO</name>
<proteinExistence type="predicted"/>
<reference evidence="1" key="1">
    <citation type="submission" date="2021-02" db="EMBL/GenBank/DDBJ databases">
        <authorList>
            <person name="Dougan E. K."/>
            <person name="Rhodes N."/>
            <person name="Thang M."/>
            <person name="Chan C."/>
        </authorList>
    </citation>
    <scope>NUCLEOTIDE SEQUENCE</scope>
</reference>
<dbReference type="Proteomes" id="UP000604046">
    <property type="component" value="Unassembled WGS sequence"/>
</dbReference>
<gene>
    <name evidence="1" type="ORF">SNAT2548_LOCUS18392</name>
</gene>
<organism evidence="1 2">
    <name type="scientific">Symbiodinium natans</name>
    <dbReference type="NCBI Taxonomy" id="878477"/>
    <lineage>
        <taxon>Eukaryota</taxon>
        <taxon>Sar</taxon>
        <taxon>Alveolata</taxon>
        <taxon>Dinophyceae</taxon>
        <taxon>Suessiales</taxon>
        <taxon>Symbiodiniaceae</taxon>
        <taxon>Symbiodinium</taxon>
    </lineage>
</organism>